<dbReference type="SMART" id="SM00382">
    <property type="entry name" value="AAA"/>
    <property type="match status" value="1"/>
</dbReference>
<name>A0A398D257_9BACT</name>
<protein>
    <submittedName>
        <fullName evidence="12">ABC transporter ATP-binding protein</fullName>
    </submittedName>
</protein>
<dbReference type="AlphaFoldDB" id="A0A398D257"/>
<keyword evidence="5" id="KW-0547">Nucleotide-binding</keyword>
<proteinExistence type="predicted"/>
<comment type="subcellular location">
    <subcellularLocation>
        <location evidence="1">Cell membrane</location>
        <topology evidence="1">Multi-pass membrane protein</topology>
    </subcellularLocation>
</comment>
<dbReference type="OrthoDB" id="9770415at2"/>
<dbReference type="PROSITE" id="PS50929">
    <property type="entry name" value="ABC_TM1F"/>
    <property type="match status" value="1"/>
</dbReference>
<gene>
    <name evidence="12" type="ORF">SMC5_07545</name>
</gene>
<evidence type="ECO:0000256" key="9">
    <source>
        <dbReference type="SAM" id="Phobius"/>
    </source>
</evidence>
<dbReference type="InterPro" id="IPR003593">
    <property type="entry name" value="AAA+_ATPase"/>
</dbReference>
<evidence type="ECO:0000256" key="3">
    <source>
        <dbReference type="ARBA" id="ARBA00022475"/>
    </source>
</evidence>
<keyword evidence="4 9" id="KW-0812">Transmembrane</keyword>
<dbReference type="PANTHER" id="PTHR24221:SF654">
    <property type="entry name" value="ATP-BINDING CASSETTE SUB-FAMILY B MEMBER 6"/>
    <property type="match status" value="1"/>
</dbReference>
<dbReference type="PANTHER" id="PTHR24221">
    <property type="entry name" value="ATP-BINDING CASSETTE SUB-FAMILY B"/>
    <property type="match status" value="1"/>
</dbReference>
<accession>A0A398D257</accession>
<dbReference type="GO" id="GO:0034040">
    <property type="term" value="F:ATPase-coupled lipid transmembrane transporter activity"/>
    <property type="evidence" value="ECO:0007669"/>
    <property type="project" value="TreeGrafter"/>
</dbReference>
<dbReference type="FunFam" id="3.40.50.300:FF:000221">
    <property type="entry name" value="Multidrug ABC transporter ATP-binding protein"/>
    <property type="match status" value="1"/>
</dbReference>
<evidence type="ECO:0000256" key="5">
    <source>
        <dbReference type="ARBA" id="ARBA00022741"/>
    </source>
</evidence>
<dbReference type="SUPFAM" id="SSF90123">
    <property type="entry name" value="ABC transporter transmembrane region"/>
    <property type="match status" value="1"/>
</dbReference>
<dbReference type="Gene3D" id="1.20.1560.10">
    <property type="entry name" value="ABC transporter type 1, transmembrane domain"/>
    <property type="match status" value="1"/>
</dbReference>
<dbReference type="Gene3D" id="3.40.50.300">
    <property type="entry name" value="P-loop containing nucleotide triphosphate hydrolases"/>
    <property type="match status" value="1"/>
</dbReference>
<sequence>MCLTTVVSSNRERMPAFWLPGDAMPCSGNCSRHRRVTVDSWRALRRLLSCTGDAARQYTAGIVGLGLTNYALNGMFAISLSAFTRALMSGNRPMLNWSVMLFVVAGLAASLGVLFAGRALVIGAVRSERHVRSAAFAAVNRLSLTALERLGPGEVLSRLTNDTAVVGQMYKQTLQDVANTLCAGFGSIITVLAIDWRAGLVIIGLSSLTLLVTLPLLAPLRRQSTAMQEAKAAFLGDVGQMARGSAIIRSFNLATWMTDRLRRRSRDRLRAGLAAETTQAARATVDVLTDTTLIGLMAYGAYRSALDPSFVPRLVALIQMSNGVTTFFSQLSRILADLQVSLAAGIRILELMGLPAEPDHLTGSWAEPASARCGLGVSDLAFTYPSSDNSVVSDIGFTVRKGSTVAFVGPSGGGKTTLFKLLLGLYAPARGTITVESDSIYDQALTEWRGNFAYVPQNAFVFSDTVYGNILGGMPDPGRQEVERTARAANAHDFIMQLPDGYQTVLEESGRNLSGGEKQRIAIARAILQNAPVLLLDEATSALDTENEQQVQEAIERLMKGRTTLVIAHRLSTIQRADTIYYLEDGRLIEQGTHEELMDSPDGKYRALVEAGLRPQAVQVQDISC</sequence>
<keyword evidence="6 12" id="KW-0067">ATP-binding</keyword>
<dbReference type="PROSITE" id="PS00211">
    <property type="entry name" value="ABC_TRANSPORTER_1"/>
    <property type="match status" value="1"/>
</dbReference>
<feature type="domain" description="ABC transporter" evidence="10">
    <location>
        <begin position="375"/>
        <end position="610"/>
    </location>
</feature>
<dbReference type="InterPro" id="IPR036640">
    <property type="entry name" value="ABC1_TM_sf"/>
</dbReference>
<dbReference type="GO" id="GO:0005886">
    <property type="term" value="C:plasma membrane"/>
    <property type="evidence" value="ECO:0007669"/>
    <property type="project" value="UniProtKB-SubCell"/>
</dbReference>
<dbReference type="GO" id="GO:0005524">
    <property type="term" value="F:ATP binding"/>
    <property type="evidence" value="ECO:0007669"/>
    <property type="project" value="UniProtKB-KW"/>
</dbReference>
<keyword evidence="7 9" id="KW-1133">Transmembrane helix</keyword>
<feature type="transmembrane region" description="Helical" evidence="9">
    <location>
        <begin position="62"/>
        <end position="83"/>
    </location>
</feature>
<dbReference type="InterPro" id="IPR027417">
    <property type="entry name" value="P-loop_NTPase"/>
</dbReference>
<dbReference type="PROSITE" id="PS50893">
    <property type="entry name" value="ABC_TRANSPORTER_2"/>
    <property type="match status" value="1"/>
</dbReference>
<evidence type="ECO:0000256" key="4">
    <source>
        <dbReference type="ARBA" id="ARBA00022692"/>
    </source>
</evidence>
<evidence type="ECO:0000256" key="1">
    <source>
        <dbReference type="ARBA" id="ARBA00004651"/>
    </source>
</evidence>
<organism evidence="12 13">
    <name type="scientific">Candidatus Cryosericum odellii</name>
    <dbReference type="NCBI Taxonomy" id="2290917"/>
    <lineage>
        <taxon>Bacteria</taxon>
        <taxon>Pseudomonadati</taxon>
        <taxon>Caldisericota/Cryosericota group</taxon>
        <taxon>Candidatus Cryosericota</taxon>
        <taxon>Candidatus Cryosericia</taxon>
        <taxon>Candidatus Cryosericales</taxon>
        <taxon>Candidatus Cryosericaceae</taxon>
        <taxon>Candidatus Cryosericum</taxon>
    </lineage>
</organism>
<dbReference type="InterPro" id="IPR003439">
    <property type="entry name" value="ABC_transporter-like_ATP-bd"/>
</dbReference>
<comment type="caution">
    <text evidence="12">The sequence shown here is derived from an EMBL/GenBank/DDBJ whole genome shotgun (WGS) entry which is preliminary data.</text>
</comment>
<dbReference type="SUPFAM" id="SSF52540">
    <property type="entry name" value="P-loop containing nucleoside triphosphate hydrolases"/>
    <property type="match status" value="1"/>
</dbReference>
<keyword evidence="3" id="KW-1003">Cell membrane</keyword>
<keyword evidence="8 9" id="KW-0472">Membrane</keyword>
<dbReference type="InterPro" id="IPR039421">
    <property type="entry name" value="Type_1_exporter"/>
</dbReference>
<feature type="transmembrane region" description="Helical" evidence="9">
    <location>
        <begin position="95"/>
        <end position="121"/>
    </location>
</feature>
<evidence type="ECO:0000313" key="13">
    <source>
        <dbReference type="Proteomes" id="UP000266489"/>
    </source>
</evidence>
<evidence type="ECO:0000259" key="11">
    <source>
        <dbReference type="PROSITE" id="PS50929"/>
    </source>
</evidence>
<keyword evidence="2" id="KW-0813">Transport</keyword>
<dbReference type="Proteomes" id="UP000266489">
    <property type="component" value="Unassembled WGS sequence"/>
</dbReference>
<dbReference type="InterPro" id="IPR011527">
    <property type="entry name" value="ABC1_TM_dom"/>
</dbReference>
<evidence type="ECO:0000313" key="12">
    <source>
        <dbReference type="EMBL" id="RIE08913.1"/>
    </source>
</evidence>
<feature type="transmembrane region" description="Helical" evidence="9">
    <location>
        <begin position="177"/>
        <end position="194"/>
    </location>
</feature>
<evidence type="ECO:0000256" key="6">
    <source>
        <dbReference type="ARBA" id="ARBA00022840"/>
    </source>
</evidence>
<dbReference type="GO" id="GO:0016887">
    <property type="term" value="F:ATP hydrolysis activity"/>
    <property type="evidence" value="ECO:0007669"/>
    <property type="project" value="InterPro"/>
</dbReference>
<evidence type="ECO:0000256" key="8">
    <source>
        <dbReference type="ARBA" id="ARBA00023136"/>
    </source>
</evidence>
<dbReference type="GO" id="GO:0140359">
    <property type="term" value="F:ABC-type transporter activity"/>
    <property type="evidence" value="ECO:0007669"/>
    <property type="project" value="InterPro"/>
</dbReference>
<dbReference type="Pfam" id="PF00664">
    <property type="entry name" value="ABC_membrane"/>
    <property type="match status" value="1"/>
</dbReference>
<evidence type="ECO:0000259" key="10">
    <source>
        <dbReference type="PROSITE" id="PS50893"/>
    </source>
</evidence>
<dbReference type="InterPro" id="IPR017871">
    <property type="entry name" value="ABC_transporter-like_CS"/>
</dbReference>
<dbReference type="EMBL" id="QXIU01000186">
    <property type="protein sequence ID" value="RIE08913.1"/>
    <property type="molecule type" value="Genomic_DNA"/>
</dbReference>
<evidence type="ECO:0000256" key="2">
    <source>
        <dbReference type="ARBA" id="ARBA00022448"/>
    </source>
</evidence>
<feature type="domain" description="ABC transmembrane type-1" evidence="11">
    <location>
        <begin position="60"/>
        <end position="339"/>
    </location>
</feature>
<evidence type="ECO:0000256" key="7">
    <source>
        <dbReference type="ARBA" id="ARBA00022989"/>
    </source>
</evidence>
<dbReference type="Pfam" id="PF00005">
    <property type="entry name" value="ABC_tran"/>
    <property type="match status" value="1"/>
</dbReference>
<reference evidence="12 13" key="1">
    <citation type="submission" date="2018-09" db="EMBL/GenBank/DDBJ databases">
        <title>Discovery and Ecogenomic Context for Candidatus Cryosericales, a Global Caldiserica Order Active in Thawing Permafrost.</title>
        <authorList>
            <person name="Martinez M.A."/>
            <person name="Woodcroft B.J."/>
            <person name="Ignacio Espinoza J.C."/>
            <person name="Zayed A."/>
            <person name="Singleton C.M."/>
            <person name="Boyd J."/>
            <person name="Li Y.-F."/>
            <person name="Purvine S."/>
            <person name="Maughan H."/>
            <person name="Hodgkins S.B."/>
            <person name="Anderson D."/>
            <person name="Sederholm M."/>
            <person name="Temperton B."/>
            <person name="Saleska S.R."/>
            <person name="Tyson G.W."/>
            <person name="Rich V.I."/>
        </authorList>
    </citation>
    <scope>NUCLEOTIDE SEQUENCE [LARGE SCALE GENOMIC DNA]</scope>
    <source>
        <strain evidence="12 13">SMC5</strain>
    </source>
</reference>
<feature type="transmembrane region" description="Helical" evidence="9">
    <location>
        <begin position="200"/>
        <end position="218"/>
    </location>
</feature>